<dbReference type="AlphaFoldDB" id="A0A1J5NZ59"/>
<accession>A0A1J5NZ59</accession>
<evidence type="ECO:0000313" key="2">
    <source>
        <dbReference type="EMBL" id="OIQ64545.1"/>
    </source>
</evidence>
<gene>
    <name evidence="2" type="ORF">GALL_539040</name>
</gene>
<dbReference type="EMBL" id="MLJW01008032">
    <property type="protein sequence ID" value="OIQ64545.1"/>
    <property type="molecule type" value="Genomic_DNA"/>
</dbReference>
<dbReference type="InterPro" id="IPR032710">
    <property type="entry name" value="NTF2-like_dom_sf"/>
</dbReference>
<feature type="domain" description="SnoaL-like" evidence="1">
    <location>
        <begin position="21"/>
        <end position="113"/>
    </location>
</feature>
<dbReference type="Gene3D" id="3.10.450.50">
    <property type="match status" value="1"/>
</dbReference>
<dbReference type="InterPro" id="IPR037401">
    <property type="entry name" value="SnoaL-like"/>
</dbReference>
<dbReference type="SUPFAM" id="SSF54427">
    <property type="entry name" value="NTF2-like"/>
    <property type="match status" value="1"/>
</dbReference>
<proteinExistence type="predicted"/>
<sequence length="132" mass="14987">MTNLEIIKSTYEGKTSEENGKNLIKYAAEDISWTEAKGFPYAGTYIGLQNVTKNVFNRLGSEWVDYKFTPEDYVASDDKVVAYGTYTGTYKTTGKFFEARVAHAWKLKDGKIIKFEQFVDSKLVNDAILSRP</sequence>
<reference evidence="2" key="1">
    <citation type="submission" date="2016-10" db="EMBL/GenBank/DDBJ databases">
        <title>Sequence of Gallionella enrichment culture.</title>
        <authorList>
            <person name="Poehlein A."/>
            <person name="Muehling M."/>
            <person name="Daniel R."/>
        </authorList>
    </citation>
    <scope>NUCLEOTIDE SEQUENCE</scope>
</reference>
<protein>
    <submittedName>
        <fullName evidence="2">SnoaL-like domain protein</fullName>
    </submittedName>
</protein>
<dbReference type="PANTHER" id="PTHR41252:SF1">
    <property type="entry name" value="BLR2505 PROTEIN"/>
    <property type="match status" value="1"/>
</dbReference>
<dbReference type="Pfam" id="PF12680">
    <property type="entry name" value="SnoaL_2"/>
    <property type="match status" value="1"/>
</dbReference>
<comment type="caution">
    <text evidence="2">The sequence shown here is derived from an EMBL/GenBank/DDBJ whole genome shotgun (WGS) entry which is preliminary data.</text>
</comment>
<evidence type="ECO:0000259" key="1">
    <source>
        <dbReference type="Pfam" id="PF12680"/>
    </source>
</evidence>
<dbReference type="PANTHER" id="PTHR41252">
    <property type="entry name" value="BLR2505 PROTEIN"/>
    <property type="match status" value="1"/>
</dbReference>
<organism evidence="2">
    <name type="scientific">mine drainage metagenome</name>
    <dbReference type="NCBI Taxonomy" id="410659"/>
    <lineage>
        <taxon>unclassified sequences</taxon>
        <taxon>metagenomes</taxon>
        <taxon>ecological metagenomes</taxon>
    </lineage>
</organism>
<name>A0A1J5NZ59_9ZZZZ</name>